<evidence type="ECO:0000313" key="3">
    <source>
        <dbReference type="Proteomes" id="UP001283109"/>
    </source>
</evidence>
<keyword evidence="1" id="KW-0732">Signal</keyword>
<accession>A0ABU4H3X3</accession>
<evidence type="ECO:0000313" key="2">
    <source>
        <dbReference type="EMBL" id="MDW4574029.1"/>
    </source>
</evidence>
<gene>
    <name evidence="2" type="ORF">R8Z58_14710</name>
</gene>
<proteinExistence type="predicted"/>
<reference evidence="2 3" key="1">
    <citation type="submission" date="2023-11" db="EMBL/GenBank/DDBJ databases">
        <title>Draft genome sequence of Microbacterium arthrosphaerae JCM 30492.</title>
        <authorList>
            <person name="Zhang G."/>
            <person name="Ding Y."/>
        </authorList>
    </citation>
    <scope>NUCLEOTIDE SEQUENCE [LARGE SCALE GENOMIC DNA]</scope>
    <source>
        <strain evidence="2 3">JCM 30492</strain>
    </source>
</reference>
<dbReference type="Proteomes" id="UP001283109">
    <property type="component" value="Unassembled WGS sequence"/>
</dbReference>
<keyword evidence="3" id="KW-1185">Reference proteome</keyword>
<evidence type="ECO:0008006" key="4">
    <source>
        <dbReference type="Google" id="ProtNLM"/>
    </source>
</evidence>
<sequence>MPALAAVVAAAAFVLAGCAASSADPSATALPAGVAVELQQLRADVAPRQMQVHVTNESDEPLTVGAVRVEDDRFDGPAARVIADRESVVRPGGSVDIRVQLPAVDCTAGDDGESRVVLEILSDSGATELAAFARDRLGFLAPLHERECLYERVTDAATLAFTGFTPSAPGEPAALQLTVSPTGTGEAVVTGIEGTNLLDFGSAGSAQVYPLDLEVRPGDTAPVVREIPLVPFRCDPHAVQEDKRGTIFEVRVELEGEPGEFQLFVGEELRGRILTWVADWCGFGG</sequence>
<dbReference type="RefSeq" id="WP_318354532.1">
    <property type="nucleotide sequence ID" value="NZ_JAWQEV010000005.1"/>
</dbReference>
<protein>
    <recommendedName>
        <fullName evidence="4">Lipoprotein</fullName>
    </recommendedName>
</protein>
<evidence type="ECO:0000256" key="1">
    <source>
        <dbReference type="SAM" id="SignalP"/>
    </source>
</evidence>
<feature type="signal peptide" evidence="1">
    <location>
        <begin position="1"/>
        <end position="23"/>
    </location>
</feature>
<dbReference type="EMBL" id="JAWQEV010000005">
    <property type="protein sequence ID" value="MDW4574029.1"/>
    <property type="molecule type" value="Genomic_DNA"/>
</dbReference>
<organism evidence="2 3">
    <name type="scientific">Microbacterium arthrosphaerae</name>
    <dbReference type="NCBI Taxonomy" id="792652"/>
    <lineage>
        <taxon>Bacteria</taxon>
        <taxon>Bacillati</taxon>
        <taxon>Actinomycetota</taxon>
        <taxon>Actinomycetes</taxon>
        <taxon>Micrococcales</taxon>
        <taxon>Microbacteriaceae</taxon>
        <taxon>Microbacterium</taxon>
    </lineage>
</organism>
<feature type="chain" id="PRO_5045725575" description="Lipoprotein" evidence="1">
    <location>
        <begin position="24"/>
        <end position="285"/>
    </location>
</feature>
<comment type="caution">
    <text evidence="2">The sequence shown here is derived from an EMBL/GenBank/DDBJ whole genome shotgun (WGS) entry which is preliminary data.</text>
</comment>
<name>A0ABU4H3X3_9MICO</name>